<protein>
    <submittedName>
        <fullName evidence="3">Uncharacterized protein</fullName>
    </submittedName>
</protein>
<name>A0A8H3KE45_GIBZA</name>
<sequence>MGQEDILALILSTNRDWIVYIYIARGALAMSPDRLFLRVSFCTCHRLYCRYDLFSVIRGKSLIAAAVIAVAAVAAADAAAVVVIIAVLVLLLLLLQPLEDIPPSLLHQGDNMDDSNMELGEVGVPALRRRLARLEKTVSRFQDENDKLWEAVNGLQAPRKVGSLSGRLEGMRAWNLSAAAAATSGSSVNERVPPTASTTSSSAAATTAFFSTHERAPHHNADE</sequence>
<evidence type="ECO:0000256" key="2">
    <source>
        <dbReference type="SAM" id="Phobius"/>
    </source>
</evidence>
<keyword evidence="2" id="KW-0472">Membrane</keyword>
<accession>A0A8H3KE45</accession>
<organism evidence="3 4">
    <name type="scientific">Gibberella zeae</name>
    <name type="common">Wheat head blight fungus</name>
    <name type="synonym">Fusarium graminearum</name>
    <dbReference type="NCBI Taxonomy" id="5518"/>
    <lineage>
        <taxon>Eukaryota</taxon>
        <taxon>Fungi</taxon>
        <taxon>Dikarya</taxon>
        <taxon>Ascomycota</taxon>
        <taxon>Pezizomycotina</taxon>
        <taxon>Sordariomycetes</taxon>
        <taxon>Hypocreomycetidae</taxon>
        <taxon>Hypocreales</taxon>
        <taxon>Nectriaceae</taxon>
        <taxon>Fusarium</taxon>
    </lineage>
</organism>
<proteinExistence type="predicted"/>
<dbReference type="AlphaFoldDB" id="A0A8H3KE45"/>
<dbReference type="Proteomes" id="UP000746612">
    <property type="component" value="Unassembled WGS sequence"/>
</dbReference>
<dbReference type="EMBL" id="CAJPIJ010000184">
    <property type="protein sequence ID" value="CAG2006296.1"/>
    <property type="molecule type" value="Genomic_DNA"/>
</dbReference>
<evidence type="ECO:0000256" key="1">
    <source>
        <dbReference type="SAM" id="MobiDB-lite"/>
    </source>
</evidence>
<gene>
    <name evidence="3" type="ORF">MDCFG202_LOCUS518639</name>
</gene>
<feature type="region of interest" description="Disordered" evidence="1">
    <location>
        <begin position="183"/>
        <end position="204"/>
    </location>
</feature>
<evidence type="ECO:0000313" key="3">
    <source>
        <dbReference type="EMBL" id="CAG2006296.1"/>
    </source>
</evidence>
<reference evidence="3" key="1">
    <citation type="submission" date="2021-03" db="EMBL/GenBank/DDBJ databases">
        <authorList>
            <person name="Alouane T."/>
            <person name="Langin T."/>
            <person name="Bonhomme L."/>
        </authorList>
    </citation>
    <scope>NUCLEOTIDE SEQUENCE</scope>
    <source>
        <strain evidence="3">MDC_Fg202</strain>
    </source>
</reference>
<evidence type="ECO:0000313" key="4">
    <source>
        <dbReference type="Proteomes" id="UP000746612"/>
    </source>
</evidence>
<feature type="compositionally biased region" description="Low complexity" evidence="1">
    <location>
        <begin position="195"/>
        <end position="204"/>
    </location>
</feature>
<keyword evidence="2" id="KW-1133">Transmembrane helix</keyword>
<feature type="transmembrane region" description="Helical" evidence="2">
    <location>
        <begin position="62"/>
        <end position="95"/>
    </location>
</feature>
<keyword evidence="2" id="KW-0812">Transmembrane</keyword>
<comment type="caution">
    <text evidence="3">The sequence shown here is derived from an EMBL/GenBank/DDBJ whole genome shotgun (WGS) entry which is preliminary data.</text>
</comment>